<name>A0A540X4Y1_9BACT</name>
<dbReference type="Gene3D" id="3.30.160.670">
    <property type="match status" value="1"/>
</dbReference>
<evidence type="ECO:0000313" key="4">
    <source>
        <dbReference type="Proteomes" id="UP000315369"/>
    </source>
</evidence>
<feature type="domain" description="DUF4136" evidence="2">
    <location>
        <begin position="24"/>
        <end position="191"/>
    </location>
</feature>
<evidence type="ECO:0000313" key="3">
    <source>
        <dbReference type="EMBL" id="TQF15774.1"/>
    </source>
</evidence>
<accession>A0A540X4Y1</accession>
<feature type="chain" id="PRO_5022025450" evidence="1">
    <location>
        <begin position="21"/>
        <end position="196"/>
    </location>
</feature>
<sequence length="196" mass="21760">MRLLPRLAPLLLGLAFTACASIDVSSNYDPSAVQQIDGYKTYAWLPQPEGTDKRVYNPIVGGQVQHAADAYLQSHGYQKVDAGANPNFLIGWHGAIDNKIEADTVNSYYGYPYNSMWDPFYGGGTVAMSAPETYVREYEQGTLLLDIVDAESKKLVWRGQAQAEIDDNAKAEKRQSNIDKSVKEILERFPPKPGKK</sequence>
<dbReference type="InterPro" id="IPR025411">
    <property type="entry name" value="DUF4136"/>
</dbReference>
<dbReference type="AlphaFoldDB" id="A0A540X4Y1"/>
<dbReference type="Proteomes" id="UP000315369">
    <property type="component" value="Unassembled WGS sequence"/>
</dbReference>
<gene>
    <name evidence="3" type="ORF">FJV41_11900</name>
</gene>
<feature type="signal peptide" evidence="1">
    <location>
        <begin position="1"/>
        <end position="20"/>
    </location>
</feature>
<keyword evidence="4" id="KW-1185">Reference proteome</keyword>
<proteinExistence type="predicted"/>
<reference evidence="3 4" key="1">
    <citation type="submission" date="2019-06" db="EMBL/GenBank/DDBJ databases">
        <authorList>
            <person name="Livingstone P."/>
            <person name="Whitworth D."/>
        </authorList>
    </citation>
    <scope>NUCLEOTIDE SEQUENCE [LARGE SCALE GENOMIC DNA]</scope>
    <source>
        <strain evidence="3 4">AM401</strain>
    </source>
</reference>
<keyword evidence="1" id="KW-0732">Signal</keyword>
<dbReference type="PROSITE" id="PS51257">
    <property type="entry name" value="PROKAR_LIPOPROTEIN"/>
    <property type="match status" value="1"/>
</dbReference>
<protein>
    <submittedName>
        <fullName evidence="3">DUF4136 domain-containing protein</fullName>
    </submittedName>
</protein>
<comment type="caution">
    <text evidence="3">The sequence shown here is derived from an EMBL/GenBank/DDBJ whole genome shotgun (WGS) entry which is preliminary data.</text>
</comment>
<dbReference type="EMBL" id="VIFM01000036">
    <property type="protein sequence ID" value="TQF15774.1"/>
    <property type="molecule type" value="Genomic_DNA"/>
</dbReference>
<evidence type="ECO:0000256" key="1">
    <source>
        <dbReference type="SAM" id="SignalP"/>
    </source>
</evidence>
<dbReference type="RefSeq" id="WP_141642572.1">
    <property type="nucleotide sequence ID" value="NZ_VIFM01000036.1"/>
</dbReference>
<evidence type="ECO:0000259" key="2">
    <source>
        <dbReference type="Pfam" id="PF13590"/>
    </source>
</evidence>
<dbReference type="OrthoDB" id="5432251at2"/>
<dbReference type="Pfam" id="PF13590">
    <property type="entry name" value="DUF4136"/>
    <property type="match status" value="1"/>
</dbReference>
<organism evidence="3 4">
    <name type="scientific">Myxococcus llanfairpwllgwyngyllgogerychwyrndrobwllllantysiliogogogochensis</name>
    <dbReference type="NCBI Taxonomy" id="2590453"/>
    <lineage>
        <taxon>Bacteria</taxon>
        <taxon>Pseudomonadati</taxon>
        <taxon>Myxococcota</taxon>
        <taxon>Myxococcia</taxon>
        <taxon>Myxococcales</taxon>
        <taxon>Cystobacterineae</taxon>
        <taxon>Myxococcaceae</taxon>
        <taxon>Myxococcus</taxon>
    </lineage>
</organism>